<sequence length="426" mass="46450">MQLLIKKARIIDPASSFNGKLQDILIEDGRIKKIGASLRPDAPSGQVQVLEQPGLHVSPGWVDLFAHFCDPGMEYREDIRSGSLAAAAGGYTDVMLIPDTSPCLQSKAQITYVLDRARPFPVSIHPIGAVSRSLEGSSLAEMYEMHQSGAVAFSDGLHPIQSSGLLLKALQYVKAFEGTIIQLPDDTSISRHGLMHEGIHSTRLGMPGKPALAEDILVQRDIELTRYAGSKIHFTGISTRKSIALIAAAKKEGLAVSCSVTPYHLLLTDAALEQYDSNLKVNPPLRNNDDVQALREAVENGTVDCIATHHLPRDRDSKQKEFEYAGEGMIGLESCFGLLREALPGLSADRLAQLLGGRARELFGLPSATLQEDAPACLTFFDPEKEWVFDREALRSKSANTPFLGRTLKGKPLGIYNKQQLHLLNP</sequence>
<keyword evidence="4" id="KW-1185">Reference proteome</keyword>
<protein>
    <submittedName>
        <fullName evidence="3">Dihydroorotase</fullName>
    </submittedName>
</protein>
<dbReference type="NCBIfam" id="TIGR00857">
    <property type="entry name" value="pyrC_multi"/>
    <property type="match status" value="1"/>
</dbReference>
<dbReference type="InterPro" id="IPR050138">
    <property type="entry name" value="DHOase/Allantoinase_Hydrolase"/>
</dbReference>
<dbReference type="SUPFAM" id="SSF51556">
    <property type="entry name" value="Metallo-dependent hydrolases"/>
    <property type="match status" value="1"/>
</dbReference>
<dbReference type="CDD" id="cd01317">
    <property type="entry name" value="DHOase_IIa"/>
    <property type="match status" value="1"/>
</dbReference>
<dbReference type="Gene3D" id="2.30.40.10">
    <property type="entry name" value="Urease, subunit C, domain 1"/>
    <property type="match status" value="1"/>
</dbReference>
<dbReference type="Proteomes" id="UP001501207">
    <property type="component" value="Unassembled WGS sequence"/>
</dbReference>
<dbReference type="InterPro" id="IPR011059">
    <property type="entry name" value="Metal-dep_hydrolase_composite"/>
</dbReference>
<dbReference type="InterPro" id="IPR024403">
    <property type="entry name" value="DHOase_cat"/>
</dbReference>
<dbReference type="RefSeq" id="WP_344978007.1">
    <property type="nucleotide sequence ID" value="NZ_BAABFN010000002.1"/>
</dbReference>
<keyword evidence="1" id="KW-0665">Pyrimidine biosynthesis</keyword>
<dbReference type="PANTHER" id="PTHR43668:SF2">
    <property type="entry name" value="ALLANTOINASE"/>
    <property type="match status" value="1"/>
</dbReference>
<organism evidence="3 4">
    <name type="scientific">Compostibacter hankyongensis</name>
    <dbReference type="NCBI Taxonomy" id="1007089"/>
    <lineage>
        <taxon>Bacteria</taxon>
        <taxon>Pseudomonadati</taxon>
        <taxon>Bacteroidota</taxon>
        <taxon>Chitinophagia</taxon>
        <taxon>Chitinophagales</taxon>
        <taxon>Chitinophagaceae</taxon>
        <taxon>Compostibacter</taxon>
    </lineage>
</organism>
<dbReference type="Gene3D" id="3.20.20.140">
    <property type="entry name" value="Metal-dependent hydrolases"/>
    <property type="match status" value="1"/>
</dbReference>
<dbReference type="InterPro" id="IPR032466">
    <property type="entry name" value="Metal_Hydrolase"/>
</dbReference>
<evidence type="ECO:0000313" key="3">
    <source>
        <dbReference type="EMBL" id="GAA4308492.1"/>
    </source>
</evidence>
<feature type="domain" description="Dihydroorotase catalytic" evidence="2">
    <location>
        <begin position="58"/>
        <end position="241"/>
    </location>
</feature>
<evidence type="ECO:0000313" key="4">
    <source>
        <dbReference type="Proteomes" id="UP001501207"/>
    </source>
</evidence>
<proteinExistence type="predicted"/>
<name>A0ABP8FPS7_9BACT</name>
<accession>A0ABP8FPS7</accession>
<reference evidence="4" key="1">
    <citation type="journal article" date="2019" name="Int. J. Syst. Evol. Microbiol.">
        <title>The Global Catalogue of Microorganisms (GCM) 10K type strain sequencing project: providing services to taxonomists for standard genome sequencing and annotation.</title>
        <authorList>
            <consortium name="The Broad Institute Genomics Platform"/>
            <consortium name="The Broad Institute Genome Sequencing Center for Infectious Disease"/>
            <person name="Wu L."/>
            <person name="Ma J."/>
        </authorList>
    </citation>
    <scope>NUCLEOTIDE SEQUENCE [LARGE SCALE GENOMIC DNA]</scope>
    <source>
        <strain evidence="4">JCM 17664</strain>
    </source>
</reference>
<dbReference type="EMBL" id="BAABFN010000002">
    <property type="protein sequence ID" value="GAA4308492.1"/>
    <property type="molecule type" value="Genomic_DNA"/>
</dbReference>
<evidence type="ECO:0000256" key="1">
    <source>
        <dbReference type="ARBA" id="ARBA00022975"/>
    </source>
</evidence>
<evidence type="ECO:0000259" key="2">
    <source>
        <dbReference type="Pfam" id="PF12890"/>
    </source>
</evidence>
<dbReference type="PANTHER" id="PTHR43668">
    <property type="entry name" value="ALLANTOINASE"/>
    <property type="match status" value="1"/>
</dbReference>
<dbReference type="InterPro" id="IPR004722">
    <property type="entry name" value="DHOase"/>
</dbReference>
<gene>
    <name evidence="3" type="ORF">GCM10023143_15860</name>
</gene>
<dbReference type="SUPFAM" id="SSF51338">
    <property type="entry name" value="Composite domain of metallo-dependent hydrolases"/>
    <property type="match status" value="1"/>
</dbReference>
<comment type="caution">
    <text evidence="3">The sequence shown here is derived from an EMBL/GenBank/DDBJ whole genome shotgun (WGS) entry which is preliminary data.</text>
</comment>
<dbReference type="Pfam" id="PF12890">
    <property type="entry name" value="DHOase"/>
    <property type="match status" value="1"/>
</dbReference>